<comment type="caution">
    <text evidence="1">The sequence shown here is derived from an EMBL/GenBank/DDBJ whole genome shotgun (WGS) entry which is preliminary data.</text>
</comment>
<accession>W6UQU1</accession>
<protein>
    <submittedName>
        <fullName evidence="1">Uncharacterized protein</fullName>
    </submittedName>
</protein>
<proteinExistence type="predicted"/>
<sequence length="171" mass="19756">MEWNRGECDLNELVKEFSFAFLSIQSFKPFLFQLNKLSNDLKCRCNMMDVSRTSLLYKYLRLIRPKSRGKKINLQDPPSPEPKSHFGAFFQPFQFSNTTIQTINHRGAHSFEMCSKVAPVNGPDRDAHEAYQTHTFTCFLAPISDKSLAVWITILFPTSAIIMKDLKWEAI</sequence>
<name>W6UQU1_ECHGR</name>
<dbReference type="RefSeq" id="XP_024351873.1">
    <property type="nucleotide sequence ID" value="XM_024493759.1"/>
</dbReference>
<dbReference type="CTD" id="36340225"/>
<reference evidence="1 2" key="1">
    <citation type="journal article" date="2013" name="Nat. Genet.">
        <title>The genome of the hydatid tapeworm Echinococcus granulosus.</title>
        <authorList>
            <person name="Zheng H."/>
            <person name="Zhang W."/>
            <person name="Zhang L."/>
            <person name="Zhang Z."/>
            <person name="Li J."/>
            <person name="Lu G."/>
            <person name="Zhu Y."/>
            <person name="Wang Y."/>
            <person name="Huang Y."/>
            <person name="Liu J."/>
            <person name="Kang H."/>
            <person name="Chen J."/>
            <person name="Wang L."/>
            <person name="Chen A."/>
            <person name="Yu S."/>
            <person name="Gao Z."/>
            <person name="Jin L."/>
            <person name="Gu W."/>
            <person name="Wang Z."/>
            <person name="Zhao L."/>
            <person name="Shi B."/>
            <person name="Wen H."/>
            <person name="Lin R."/>
            <person name="Jones M.K."/>
            <person name="Brejova B."/>
            <person name="Vinar T."/>
            <person name="Zhao G."/>
            <person name="McManus D.P."/>
            <person name="Chen Z."/>
            <person name="Zhou Y."/>
            <person name="Wang S."/>
        </authorList>
    </citation>
    <scope>NUCLEOTIDE SEQUENCE [LARGE SCALE GENOMIC DNA]</scope>
</reference>
<dbReference type="AlphaFoldDB" id="W6UQU1"/>
<organism evidence="1 2">
    <name type="scientific">Echinococcus granulosus</name>
    <name type="common">Hydatid tapeworm</name>
    <dbReference type="NCBI Taxonomy" id="6210"/>
    <lineage>
        <taxon>Eukaryota</taxon>
        <taxon>Metazoa</taxon>
        <taxon>Spiralia</taxon>
        <taxon>Lophotrochozoa</taxon>
        <taxon>Platyhelminthes</taxon>
        <taxon>Cestoda</taxon>
        <taxon>Eucestoda</taxon>
        <taxon>Cyclophyllidea</taxon>
        <taxon>Taeniidae</taxon>
        <taxon>Echinococcus</taxon>
        <taxon>Echinococcus granulosus group</taxon>
    </lineage>
</organism>
<dbReference type="GeneID" id="36340225"/>
<keyword evidence="2" id="KW-1185">Reference proteome</keyword>
<gene>
    <name evidence="1" type="ORF">EGR_04510</name>
</gene>
<evidence type="ECO:0000313" key="2">
    <source>
        <dbReference type="Proteomes" id="UP000019149"/>
    </source>
</evidence>
<dbReference type="KEGG" id="egl:EGR_04510"/>
<dbReference type="Proteomes" id="UP000019149">
    <property type="component" value="Unassembled WGS sequence"/>
</dbReference>
<evidence type="ECO:0000313" key="1">
    <source>
        <dbReference type="EMBL" id="EUB60677.1"/>
    </source>
</evidence>
<dbReference type="EMBL" id="APAU02000028">
    <property type="protein sequence ID" value="EUB60677.1"/>
    <property type="molecule type" value="Genomic_DNA"/>
</dbReference>